<dbReference type="Proteomes" id="UP000233837">
    <property type="component" value="Unassembled WGS sequence"/>
</dbReference>
<protein>
    <submittedName>
        <fullName evidence="2">Uncharacterized protein</fullName>
    </submittedName>
</protein>
<dbReference type="AlphaFoldDB" id="A0A2I0WEF6"/>
<reference evidence="2 3" key="2">
    <citation type="journal article" date="2017" name="Nature">
        <title>The Apostasia genome and the evolution of orchids.</title>
        <authorList>
            <person name="Zhang G.Q."/>
            <person name="Liu K.W."/>
            <person name="Li Z."/>
            <person name="Lohaus R."/>
            <person name="Hsiao Y.Y."/>
            <person name="Niu S.C."/>
            <person name="Wang J.Y."/>
            <person name="Lin Y.C."/>
            <person name="Xu Q."/>
            <person name="Chen L.J."/>
            <person name="Yoshida K."/>
            <person name="Fujiwara S."/>
            <person name="Wang Z.W."/>
            <person name="Zhang Y.Q."/>
            <person name="Mitsuda N."/>
            <person name="Wang M."/>
            <person name="Liu G.H."/>
            <person name="Pecoraro L."/>
            <person name="Huang H.X."/>
            <person name="Xiao X.J."/>
            <person name="Lin M."/>
            <person name="Wu X.Y."/>
            <person name="Wu W.L."/>
            <person name="Chen Y.Y."/>
            <person name="Chang S.B."/>
            <person name="Sakamoto S."/>
            <person name="Ohme-Takagi M."/>
            <person name="Yagi M."/>
            <person name="Zeng S.J."/>
            <person name="Shen C.Y."/>
            <person name="Yeh C.M."/>
            <person name="Luo Y.B."/>
            <person name="Tsai W.C."/>
            <person name="Van de Peer Y."/>
            <person name="Liu Z.J."/>
        </authorList>
    </citation>
    <scope>NUCLEOTIDE SEQUENCE [LARGE SCALE GENOMIC DNA]</scope>
    <source>
        <tissue evidence="2">The whole plant</tissue>
    </source>
</reference>
<keyword evidence="3" id="KW-1185">Reference proteome</keyword>
<feature type="compositionally biased region" description="Basic and acidic residues" evidence="1">
    <location>
        <begin position="27"/>
        <end position="38"/>
    </location>
</feature>
<feature type="region of interest" description="Disordered" evidence="1">
    <location>
        <begin position="120"/>
        <end position="140"/>
    </location>
</feature>
<evidence type="ECO:0000256" key="1">
    <source>
        <dbReference type="SAM" id="MobiDB-lite"/>
    </source>
</evidence>
<evidence type="ECO:0000313" key="2">
    <source>
        <dbReference type="EMBL" id="PKU74040.1"/>
    </source>
</evidence>
<proteinExistence type="predicted"/>
<evidence type="ECO:0000313" key="3">
    <source>
        <dbReference type="Proteomes" id="UP000233837"/>
    </source>
</evidence>
<gene>
    <name evidence="2" type="ORF">MA16_Dca011750</name>
</gene>
<feature type="compositionally biased region" description="Basic and acidic residues" evidence="1">
    <location>
        <begin position="1"/>
        <end position="10"/>
    </location>
</feature>
<reference evidence="2 3" key="1">
    <citation type="journal article" date="2016" name="Sci. Rep.">
        <title>The Dendrobium catenatum Lindl. genome sequence provides insights into polysaccharide synthase, floral development and adaptive evolution.</title>
        <authorList>
            <person name="Zhang G.Q."/>
            <person name="Xu Q."/>
            <person name="Bian C."/>
            <person name="Tsai W.C."/>
            <person name="Yeh C.M."/>
            <person name="Liu K.W."/>
            <person name="Yoshida K."/>
            <person name="Zhang L.S."/>
            <person name="Chang S.B."/>
            <person name="Chen F."/>
            <person name="Shi Y."/>
            <person name="Su Y.Y."/>
            <person name="Zhang Y.Q."/>
            <person name="Chen L.J."/>
            <person name="Yin Y."/>
            <person name="Lin M."/>
            <person name="Huang H."/>
            <person name="Deng H."/>
            <person name="Wang Z.W."/>
            <person name="Zhu S.L."/>
            <person name="Zhao X."/>
            <person name="Deng C."/>
            <person name="Niu S.C."/>
            <person name="Huang J."/>
            <person name="Wang M."/>
            <person name="Liu G.H."/>
            <person name="Yang H.J."/>
            <person name="Xiao X.J."/>
            <person name="Hsiao Y.Y."/>
            <person name="Wu W.L."/>
            <person name="Chen Y.Y."/>
            <person name="Mitsuda N."/>
            <person name="Ohme-Takagi M."/>
            <person name="Luo Y.B."/>
            <person name="Van de Peer Y."/>
            <person name="Liu Z.J."/>
        </authorList>
    </citation>
    <scope>NUCLEOTIDE SEQUENCE [LARGE SCALE GENOMIC DNA]</scope>
    <source>
        <tissue evidence="2">The whole plant</tissue>
    </source>
</reference>
<dbReference type="EMBL" id="KZ502700">
    <property type="protein sequence ID" value="PKU74040.1"/>
    <property type="molecule type" value="Genomic_DNA"/>
</dbReference>
<organism evidence="2 3">
    <name type="scientific">Dendrobium catenatum</name>
    <dbReference type="NCBI Taxonomy" id="906689"/>
    <lineage>
        <taxon>Eukaryota</taxon>
        <taxon>Viridiplantae</taxon>
        <taxon>Streptophyta</taxon>
        <taxon>Embryophyta</taxon>
        <taxon>Tracheophyta</taxon>
        <taxon>Spermatophyta</taxon>
        <taxon>Magnoliopsida</taxon>
        <taxon>Liliopsida</taxon>
        <taxon>Asparagales</taxon>
        <taxon>Orchidaceae</taxon>
        <taxon>Epidendroideae</taxon>
        <taxon>Malaxideae</taxon>
        <taxon>Dendrobiinae</taxon>
        <taxon>Dendrobium</taxon>
    </lineage>
</organism>
<feature type="compositionally biased region" description="Acidic residues" evidence="1">
    <location>
        <begin position="127"/>
        <end position="140"/>
    </location>
</feature>
<accession>A0A2I0WEF6</accession>
<feature type="region of interest" description="Disordered" evidence="1">
    <location>
        <begin position="1"/>
        <end position="50"/>
    </location>
</feature>
<name>A0A2I0WEF6_9ASPA</name>
<sequence>MRQNQETEKRPAHKLTPLRDFAVNNSRESKGDGDEIYHHNRNRRDHQRGPLDDVINITINIFVVLRHLLGHKLEGNLDSSHDVKKSLHNNIDMRGSSKYKLELLVTPPLLKPYAGPWDFQDGKANEGEGDGEEVDNECDV</sequence>